<reference evidence="3 4" key="1">
    <citation type="journal article" date="2022" name="bioRxiv">
        <title>Genomics of Preaxostyla Flagellates Illuminates Evolutionary Transitions and the Path Towards Mitochondrial Loss.</title>
        <authorList>
            <person name="Novak L.V.F."/>
            <person name="Treitli S.C."/>
            <person name="Pyrih J."/>
            <person name="Halakuc P."/>
            <person name="Pipaliya S.V."/>
            <person name="Vacek V."/>
            <person name="Brzon O."/>
            <person name="Soukal P."/>
            <person name="Eme L."/>
            <person name="Dacks J.B."/>
            <person name="Karnkowska A."/>
            <person name="Elias M."/>
            <person name="Hampl V."/>
        </authorList>
    </citation>
    <scope>NUCLEOTIDE SEQUENCE [LARGE SCALE GENOMIC DNA]</scope>
    <source>
        <strain evidence="3">NAU3</strain>
        <tissue evidence="3">Gut</tissue>
    </source>
</reference>
<dbReference type="InterPro" id="IPR000719">
    <property type="entry name" value="Prot_kinase_dom"/>
</dbReference>
<dbReference type="Pfam" id="PF00069">
    <property type="entry name" value="Pkinase"/>
    <property type="match status" value="1"/>
</dbReference>
<proteinExistence type="predicted"/>
<sequence>MNQVTVFRILQDFLDGLGFLHSRKEAYGDLKPSNILIGRDGTAKLGDFGGVIGVGTQKTSNPAECGTMQFWGPEMFVVGANGGSGSQAGDMWALCSFSPLPCLNQNPQERLSSAELIRSGRLMTILGEETPRSQFIREELDTTKRKVDQLLKEKEQMQQVIDDQAKMIAELTKKPGEIVVENVKGLGGVVAPENVITVWDPRYFRKEGRRLTSLVQAPKSCVGVIDSSRLETCKTSDLLEMAGSSAFYLFWGSVHQNGKEIAFGNRQQPPDNSIVSVELDMNRHTLALILDDRRQPYSLDNIPKKVRFALYLHPKGRSAEIVSLEEVTPLP</sequence>
<evidence type="ECO:0000256" key="1">
    <source>
        <dbReference type="SAM" id="Coils"/>
    </source>
</evidence>
<organism evidence="3 4">
    <name type="scientific">Blattamonas nauphoetae</name>
    <dbReference type="NCBI Taxonomy" id="2049346"/>
    <lineage>
        <taxon>Eukaryota</taxon>
        <taxon>Metamonada</taxon>
        <taxon>Preaxostyla</taxon>
        <taxon>Oxymonadida</taxon>
        <taxon>Blattamonas</taxon>
    </lineage>
</organism>
<feature type="coiled-coil region" evidence="1">
    <location>
        <begin position="133"/>
        <end position="174"/>
    </location>
</feature>
<dbReference type="Gene3D" id="1.10.510.10">
    <property type="entry name" value="Transferase(Phosphotransferase) domain 1"/>
    <property type="match status" value="1"/>
</dbReference>
<keyword evidence="4" id="KW-1185">Reference proteome</keyword>
<dbReference type="PANTHER" id="PTHR24359">
    <property type="entry name" value="SERINE/THREONINE-PROTEIN KINASE SBK1"/>
    <property type="match status" value="1"/>
</dbReference>
<accession>A0ABQ9X4W3</accession>
<gene>
    <name evidence="3" type="ORF">BLNAU_18459</name>
</gene>
<protein>
    <recommendedName>
        <fullName evidence="2">Protein kinase domain-containing protein</fullName>
    </recommendedName>
</protein>
<dbReference type="SUPFAM" id="SSF56112">
    <property type="entry name" value="Protein kinase-like (PK-like)"/>
    <property type="match status" value="1"/>
</dbReference>
<name>A0ABQ9X4W3_9EUKA</name>
<evidence type="ECO:0000313" key="4">
    <source>
        <dbReference type="Proteomes" id="UP001281761"/>
    </source>
</evidence>
<comment type="caution">
    <text evidence="3">The sequence shown here is derived from an EMBL/GenBank/DDBJ whole genome shotgun (WGS) entry which is preliminary data.</text>
</comment>
<keyword evidence="1" id="KW-0175">Coiled coil</keyword>
<dbReference type="InterPro" id="IPR011009">
    <property type="entry name" value="Kinase-like_dom_sf"/>
</dbReference>
<dbReference type="EMBL" id="JARBJD010000223">
    <property type="protein sequence ID" value="KAK2946623.1"/>
    <property type="molecule type" value="Genomic_DNA"/>
</dbReference>
<evidence type="ECO:0000259" key="2">
    <source>
        <dbReference type="PROSITE" id="PS50011"/>
    </source>
</evidence>
<dbReference type="Proteomes" id="UP001281761">
    <property type="component" value="Unassembled WGS sequence"/>
</dbReference>
<evidence type="ECO:0000313" key="3">
    <source>
        <dbReference type="EMBL" id="KAK2946623.1"/>
    </source>
</evidence>
<dbReference type="PANTHER" id="PTHR24359:SF1">
    <property type="entry name" value="INHIBITOR OF NUCLEAR FACTOR KAPPA-B KINASE EPSILON SUBUNIT HOMOLOG 1-RELATED"/>
    <property type="match status" value="1"/>
</dbReference>
<dbReference type="PROSITE" id="PS50011">
    <property type="entry name" value="PROTEIN_KINASE_DOM"/>
    <property type="match status" value="1"/>
</dbReference>
<feature type="domain" description="Protein kinase" evidence="2">
    <location>
        <begin position="1"/>
        <end position="167"/>
    </location>
</feature>